<protein>
    <recommendedName>
        <fullName evidence="4">NADH dehydrogenase subunit 1</fullName>
    </recommendedName>
</protein>
<evidence type="ECO:0000256" key="1">
    <source>
        <dbReference type="SAM" id="Phobius"/>
    </source>
</evidence>
<dbReference type="AlphaFoldDB" id="A0AAX6GVU5"/>
<name>A0AAX6GVU5_IRIPA</name>
<dbReference type="EMBL" id="JANAVB010015860">
    <property type="protein sequence ID" value="KAJ6832614.1"/>
    <property type="molecule type" value="Genomic_DNA"/>
</dbReference>
<keyword evidence="1" id="KW-1133">Transmembrane helix</keyword>
<keyword evidence="1" id="KW-0472">Membrane</keyword>
<evidence type="ECO:0000313" key="2">
    <source>
        <dbReference type="EMBL" id="KAJ6832614.1"/>
    </source>
</evidence>
<organism evidence="2 3">
    <name type="scientific">Iris pallida</name>
    <name type="common">Sweet iris</name>
    <dbReference type="NCBI Taxonomy" id="29817"/>
    <lineage>
        <taxon>Eukaryota</taxon>
        <taxon>Viridiplantae</taxon>
        <taxon>Streptophyta</taxon>
        <taxon>Embryophyta</taxon>
        <taxon>Tracheophyta</taxon>
        <taxon>Spermatophyta</taxon>
        <taxon>Magnoliopsida</taxon>
        <taxon>Liliopsida</taxon>
        <taxon>Asparagales</taxon>
        <taxon>Iridaceae</taxon>
        <taxon>Iridoideae</taxon>
        <taxon>Irideae</taxon>
        <taxon>Iris</taxon>
    </lineage>
</organism>
<comment type="caution">
    <text evidence="2">The sequence shown here is derived from an EMBL/GenBank/DDBJ whole genome shotgun (WGS) entry which is preliminary data.</text>
</comment>
<proteinExistence type="predicted"/>
<keyword evidence="1" id="KW-0812">Transmembrane</keyword>
<feature type="transmembrane region" description="Helical" evidence="1">
    <location>
        <begin position="6"/>
        <end position="25"/>
    </location>
</feature>
<reference evidence="2" key="2">
    <citation type="submission" date="2023-04" db="EMBL/GenBank/DDBJ databases">
        <authorList>
            <person name="Bruccoleri R.E."/>
            <person name="Oakeley E.J."/>
            <person name="Faust A.-M."/>
            <person name="Dessus-Babus S."/>
            <person name="Altorfer M."/>
            <person name="Burckhardt D."/>
            <person name="Oertli M."/>
            <person name="Naumann U."/>
            <person name="Petersen F."/>
            <person name="Wong J."/>
        </authorList>
    </citation>
    <scope>NUCLEOTIDE SEQUENCE</scope>
    <source>
        <strain evidence="2">GSM-AAB239-AS_SAM_17_03QT</strain>
        <tissue evidence="2">Leaf</tissue>
    </source>
</reference>
<gene>
    <name evidence="2" type="ORF">M6B38_342990</name>
</gene>
<keyword evidence="3" id="KW-1185">Reference proteome</keyword>
<dbReference type="Proteomes" id="UP001140949">
    <property type="component" value="Unassembled WGS sequence"/>
</dbReference>
<evidence type="ECO:0008006" key="4">
    <source>
        <dbReference type="Google" id="ProtNLM"/>
    </source>
</evidence>
<sequence length="26" mass="3027">MYLCSIDLFLFLVDVIWVVFGLVAYS</sequence>
<accession>A0AAX6GVU5</accession>
<evidence type="ECO:0000313" key="3">
    <source>
        <dbReference type="Proteomes" id="UP001140949"/>
    </source>
</evidence>
<reference evidence="2" key="1">
    <citation type="journal article" date="2023" name="GigaByte">
        <title>Genome assembly of the bearded iris, Iris pallida Lam.</title>
        <authorList>
            <person name="Bruccoleri R.E."/>
            <person name="Oakeley E.J."/>
            <person name="Faust A.M.E."/>
            <person name="Altorfer M."/>
            <person name="Dessus-Babus S."/>
            <person name="Burckhardt D."/>
            <person name="Oertli M."/>
            <person name="Naumann U."/>
            <person name="Petersen F."/>
            <person name="Wong J."/>
        </authorList>
    </citation>
    <scope>NUCLEOTIDE SEQUENCE</scope>
    <source>
        <strain evidence="2">GSM-AAB239-AS_SAM_17_03QT</strain>
    </source>
</reference>